<evidence type="ECO:0000313" key="4">
    <source>
        <dbReference type="Proteomes" id="UP000030678"/>
    </source>
</evidence>
<evidence type="ECO:0000256" key="1">
    <source>
        <dbReference type="SAM" id="MobiDB-lite"/>
    </source>
</evidence>
<dbReference type="Pfam" id="PF11374">
    <property type="entry name" value="DUF3176"/>
    <property type="match status" value="1"/>
</dbReference>
<organism evidence="3 4">
    <name type="scientific">Cladophialophora carrionii CBS 160.54</name>
    <dbReference type="NCBI Taxonomy" id="1279043"/>
    <lineage>
        <taxon>Eukaryota</taxon>
        <taxon>Fungi</taxon>
        <taxon>Dikarya</taxon>
        <taxon>Ascomycota</taxon>
        <taxon>Pezizomycotina</taxon>
        <taxon>Eurotiomycetes</taxon>
        <taxon>Chaetothyriomycetidae</taxon>
        <taxon>Chaetothyriales</taxon>
        <taxon>Herpotrichiellaceae</taxon>
        <taxon>Cladophialophora</taxon>
    </lineage>
</organism>
<gene>
    <name evidence="3" type="ORF">G647_01657</name>
</gene>
<dbReference type="PANTHER" id="PTHR37576">
    <property type="entry name" value="DEFECT AT LOW TEMPERATURE PROTEIN 1"/>
    <property type="match status" value="1"/>
</dbReference>
<keyword evidence="2" id="KW-0812">Transmembrane</keyword>
<accession>V9DQL8</accession>
<dbReference type="VEuPathDB" id="FungiDB:G647_01657"/>
<dbReference type="OrthoDB" id="5357734at2759"/>
<dbReference type="EMBL" id="KB822697">
    <property type="protein sequence ID" value="ETI29204.1"/>
    <property type="molecule type" value="Genomic_DNA"/>
</dbReference>
<dbReference type="Proteomes" id="UP000030678">
    <property type="component" value="Unassembled WGS sequence"/>
</dbReference>
<protein>
    <submittedName>
        <fullName evidence="3">Uncharacterized protein</fullName>
    </submittedName>
</protein>
<evidence type="ECO:0000256" key="2">
    <source>
        <dbReference type="SAM" id="Phobius"/>
    </source>
</evidence>
<feature type="transmembrane region" description="Helical" evidence="2">
    <location>
        <begin position="534"/>
        <end position="559"/>
    </location>
</feature>
<feature type="region of interest" description="Disordered" evidence="1">
    <location>
        <begin position="1"/>
        <end position="24"/>
    </location>
</feature>
<dbReference type="HOGENOM" id="CLU_020821_0_0_1"/>
<feature type="transmembrane region" description="Helical" evidence="2">
    <location>
        <begin position="103"/>
        <end position="129"/>
    </location>
</feature>
<dbReference type="InterPro" id="IPR021514">
    <property type="entry name" value="DUF3176"/>
</dbReference>
<dbReference type="PANTHER" id="PTHR37576:SF2">
    <property type="entry name" value="DEFECT AT LOW TEMPERATURE PROTEIN 1"/>
    <property type="match status" value="1"/>
</dbReference>
<dbReference type="AlphaFoldDB" id="V9DQL8"/>
<reference evidence="3 4" key="1">
    <citation type="submission" date="2013-03" db="EMBL/GenBank/DDBJ databases">
        <title>The Genome Sequence of Cladophialophora carrionii CBS 160.54.</title>
        <authorList>
            <consortium name="The Broad Institute Genomics Platform"/>
            <person name="Cuomo C."/>
            <person name="de Hoog S."/>
            <person name="Gorbushina A."/>
            <person name="Walker B."/>
            <person name="Young S.K."/>
            <person name="Zeng Q."/>
            <person name="Gargeya S."/>
            <person name="Fitzgerald M."/>
            <person name="Haas B."/>
            <person name="Abouelleil A."/>
            <person name="Allen A.W."/>
            <person name="Alvarado L."/>
            <person name="Arachchi H.M."/>
            <person name="Berlin A.M."/>
            <person name="Chapman S.B."/>
            <person name="Gainer-Dewar J."/>
            <person name="Goldberg J."/>
            <person name="Griggs A."/>
            <person name="Gujja S."/>
            <person name="Hansen M."/>
            <person name="Howarth C."/>
            <person name="Imamovic A."/>
            <person name="Ireland A."/>
            <person name="Larimer J."/>
            <person name="McCowan C."/>
            <person name="Murphy C."/>
            <person name="Pearson M."/>
            <person name="Poon T.W."/>
            <person name="Priest M."/>
            <person name="Roberts A."/>
            <person name="Saif S."/>
            <person name="Shea T."/>
            <person name="Sisk P."/>
            <person name="Sykes S."/>
            <person name="Wortman J."/>
            <person name="Nusbaum C."/>
            <person name="Birren B."/>
        </authorList>
    </citation>
    <scope>NUCLEOTIDE SEQUENCE [LARGE SCALE GENOMIC DNA]</scope>
    <source>
        <strain evidence="3 4">CBS 160.54</strain>
    </source>
</reference>
<evidence type="ECO:0000313" key="3">
    <source>
        <dbReference type="EMBL" id="ETI29204.1"/>
    </source>
</evidence>
<feature type="transmembrane region" description="Helical" evidence="2">
    <location>
        <begin position="61"/>
        <end position="83"/>
    </location>
</feature>
<proteinExistence type="predicted"/>
<sequence>MGTGGTVVITSHAPIEHDPPRQRPPLQHRVVDGTRFWASRFFPWSADKAEVKLHDITKARYVPWLGLGALALSGLTILFSWIVLRVIDGHRQREERYLKPASWLSAILSGNSVLLGFAMSEGITIAWWFTVSQRNATVRDIHEAWSLGSSLFTVLRAGKRFNYIALATLFVASIPLNGLLLQNAITTVPGTHVNTTMIEVGIASDLPRGFSADLSDGSISTFGQIFSQALVFADRDLGFSGVDPVFINSPLWNGSGSCGADDLWGTCTGRVSSPGFSADCADFSEPYDIDPKSRNGQPFSAVIFSSKIDWDVNAPGEFNLTLRLKDATDCVGQYIGRSCIFRAARVSYPITLFPRSELSVGSYLRNLDLGTSFNILSLDPNTTFDDDHVESDIPVPSEADSANTTFGGVVKYLKSVYDAELTWDWNGTHWHINPTGKQAEYAVIETYILEPTGLPRSASAASSLADPNYCKNRLFGYQENGRPALEYQLKDRLRHLMFLSSVMQNILDPDFWYTQNVTAQRTTSVPQYKILYRYWAGSLAVTVTIICMIIPTFWGFWLLSGKLTLSPIDTATALEAPLVLSENSIEDSKSRLEEIGSRPLSSLRREGSGSP</sequence>
<dbReference type="RefSeq" id="XP_008723278.1">
    <property type="nucleotide sequence ID" value="XM_008725056.1"/>
</dbReference>
<feature type="region of interest" description="Disordered" evidence="1">
    <location>
        <begin position="590"/>
        <end position="611"/>
    </location>
</feature>
<name>V9DQL8_9EURO</name>
<keyword evidence="2" id="KW-0472">Membrane</keyword>
<keyword evidence="2" id="KW-1133">Transmembrane helix</keyword>
<dbReference type="GeneID" id="19980150"/>